<protein>
    <submittedName>
        <fullName evidence="1">Uncharacterized protein</fullName>
    </submittedName>
</protein>
<accession>A0A8S9TTU7</accession>
<dbReference type="Proteomes" id="UP000704712">
    <property type="component" value="Unassembled WGS sequence"/>
</dbReference>
<dbReference type="AlphaFoldDB" id="A0A8S9TTU7"/>
<comment type="caution">
    <text evidence="1">The sequence shown here is derived from an EMBL/GenBank/DDBJ whole genome shotgun (WGS) entry which is preliminary data.</text>
</comment>
<evidence type="ECO:0000313" key="2">
    <source>
        <dbReference type="Proteomes" id="UP000704712"/>
    </source>
</evidence>
<dbReference type="EMBL" id="JAACNO010002773">
    <property type="protein sequence ID" value="KAF4130962.1"/>
    <property type="molecule type" value="Genomic_DNA"/>
</dbReference>
<organism evidence="1 2">
    <name type="scientific">Phytophthora infestans</name>
    <name type="common">Potato late blight agent</name>
    <name type="synonym">Botrytis infestans</name>
    <dbReference type="NCBI Taxonomy" id="4787"/>
    <lineage>
        <taxon>Eukaryota</taxon>
        <taxon>Sar</taxon>
        <taxon>Stramenopiles</taxon>
        <taxon>Oomycota</taxon>
        <taxon>Peronosporomycetes</taxon>
        <taxon>Peronosporales</taxon>
        <taxon>Peronosporaceae</taxon>
        <taxon>Phytophthora</taxon>
    </lineage>
</organism>
<proteinExistence type="predicted"/>
<name>A0A8S9TTU7_PHYIN</name>
<evidence type="ECO:0000313" key="1">
    <source>
        <dbReference type="EMBL" id="KAF4130962.1"/>
    </source>
</evidence>
<gene>
    <name evidence="1" type="ORF">GN958_ATG19855</name>
</gene>
<reference evidence="1" key="1">
    <citation type="submission" date="2020-03" db="EMBL/GenBank/DDBJ databases">
        <title>Hybrid Assembly of Korean Phytophthora infestans isolates.</title>
        <authorList>
            <person name="Prokchorchik M."/>
            <person name="Lee Y."/>
            <person name="Seo J."/>
            <person name="Cho J.-H."/>
            <person name="Park Y.-E."/>
            <person name="Jang D.-C."/>
            <person name="Im J.-S."/>
            <person name="Choi J.-G."/>
            <person name="Park H.-J."/>
            <person name="Lee G.-B."/>
            <person name="Lee Y.-G."/>
            <person name="Hong S.-Y."/>
            <person name="Cho K."/>
            <person name="Sohn K.H."/>
        </authorList>
    </citation>
    <scope>NUCLEOTIDE SEQUENCE</scope>
    <source>
        <strain evidence="1">KR_2_A2</strain>
    </source>
</reference>
<sequence>MEGTREKLQLASLLDLARRTRRVVIPSEAVQTGSSHIWRDGCGSYAACLLLEQAAWLRRH</sequence>